<dbReference type="SUPFAM" id="SSF54637">
    <property type="entry name" value="Thioesterase/thiol ester dehydrase-isomerase"/>
    <property type="match status" value="1"/>
</dbReference>
<dbReference type="InterPro" id="IPR029069">
    <property type="entry name" value="HotDog_dom_sf"/>
</dbReference>
<name>A0ABN2NUU3_9ACTN</name>
<protein>
    <recommendedName>
        <fullName evidence="1">Thioesterase domain-containing protein</fullName>
    </recommendedName>
</protein>
<evidence type="ECO:0000313" key="2">
    <source>
        <dbReference type="EMBL" id="GAA1903777.1"/>
    </source>
</evidence>
<gene>
    <name evidence="2" type="ORF">GCM10009737_00560</name>
</gene>
<organism evidence="2 3">
    <name type="scientific">Nocardioides lentus</name>
    <dbReference type="NCBI Taxonomy" id="338077"/>
    <lineage>
        <taxon>Bacteria</taxon>
        <taxon>Bacillati</taxon>
        <taxon>Actinomycetota</taxon>
        <taxon>Actinomycetes</taxon>
        <taxon>Propionibacteriales</taxon>
        <taxon>Nocardioidaceae</taxon>
        <taxon>Nocardioides</taxon>
    </lineage>
</organism>
<evidence type="ECO:0000259" key="1">
    <source>
        <dbReference type="Pfam" id="PF03061"/>
    </source>
</evidence>
<keyword evidence="3" id="KW-1185">Reference proteome</keyword>
<reference evidence="2 3" key="1">
    <citation type="journal article" date="2019" name="Int. J. Syst. Evol. Microbiol.">
        <title>The Global Catalogue of Microorganisms (GCM) 10K type strain sequencing project: providing services to taxonomists for standard genome sequencing and annotation.</title>
        <authorList>
            <consortium name="The Broad Institute Genomics Platform"/>
            <consortium name="The Broad Institute Genome Sequencing Center for Infectious Disease"/>
            <person name="Wu L."/>
            <person name="Ma J."/>
        </authorList>
    </citation>
    <scope>NUCLEOTIDE SEQUENCE [LARGE SCALE GENOMIC DNA]</scope>
    <source>
        <strain evidence="2 3">JCM 14046</strain>
    </source>
</reference>
<feature type="domain" description="Thioesterase" evidence="1">
    <location>
        <begin position="56"/>
        <end position="131"/>
    </location>
</feature>
<proteinExistence type="predicted"/>
<evidence type="ECO:0000313" key="3">
    <source>
        <dbReference type="Proteomes" id="UP001501612"/>
    </source>
</evidence>
<dbReference type="Pfam" id="PF03061">
    <property type="entry name" value="4HBT"/>
    <property type="match status" value="1"/>
</dbReference>
<dbReference type="Gene3D" id="3.10.129.10">
    <property type="entry name" value="Hotdog Thioesterase"/>
    <property type="match status" value="1"/>
</dbReference>
<accession>A0ABN2NUU3</accession>
<dbReference type="EMBL" id="BAAAMY010000001">
    <property type="protein sequence ID" value="GAA1903777.1"/>
    <property type="molecule type" value="Genomic_DNA"/>
</dbReference>
<dbReference type="RefSeq" id="WP_344002039.1">
    <property type="nucleotide sequence ID" value="NZ_BAAAMY010000001.1"/>
</dbReference>
<dbReference type="InterPro" id="IPR006683">
    <property type="entry name" value="Thioestr_dom"/>
</dbReference>
<sequence>MKTRPEPPSGPALLRRARLAVGLPLPTALGVALLDDADPAAGAVLAVSGLVDGGAGAAHAGALAVLLEAAGYLAVAPSLRADEHAVTHSSATTLVRAAGVGETVVARGALDRRTRRLAFVTVTATVGEDVVARAALVKSVVARPPDLTSGTAAAARRASRPTT</sequence>
<comment type="caution">
    <text evidence="2">The sequence shown here is derived from an EMBL/GenBank/DDBJ whole genome shotgun (WGS) entry which is preliminary data.</text>
</comment>
<dbReference type="Proteomes" id="UP001501612">
    <property type="component" value="Unassembled WGS sequence"/>
</dbReference>